<organism evidence="2">
    <name type="scientific">human gut metagenome</name>
    <dbReference type="NCBI Taxonomy" id="408170"/>
    <lineage>
        <taxon>unclassified sequences</taxon>
        <taxon>metagenomes</taxon>
        <taxon>organismal metagenomes</taxon>
    </lineage>
</organism>
<gene>
    <name evidence="2" type="ORF">Q604_UNBC06345G0001</name>
</gene>
<name>W1YB64_9ZZZZ</name>
<evidence type="ECO:0000313" key="2">
    <source>
        <dbReference type="EMBL" id="ETJ39778.1"/>
    </source>
</evidence>
<keyword evidence="1" id="KW-1133">Transmembrane helix</keyword>
<evidence type="ECO:0000256" key="1">
    <source>
        <dbReference type="SAM" id="Phobius"/>
    </source>
</evidence>
<dbReference type="AlphaFoldDB" id="W1YB64"/>
<feature type="transmembrane region" description="Helical" evidence="1">
    <location>
        <begin position="6"/>
        <end position="30"/>
    </location>
</feature>
<feature type="non-terminal residue" evidence="2">
    <location>
        <position position="31"/>
    </location>
</feature>
<keyword evidence="1" id="KW-0812">Transmembrane</keyword>
<protein>
    <submittedName>
        <fullName evidence="2">Uncharacterized protein</fullName>
    </submittedName>
</protein>
<dbReference type="EMBL" id="AZMM01006345">
    <property type="protein sequence ID" value="ETJ39778.1"/>
    <property type="molecule type" value="Genomic_DNA"/>
</dbReference>
<proteinExistence type="predicted"/>
<reference evidence="2" key="1">
    <citation type="submission" date="2013-12" db="EMBL/GenBank/DDBJ databases">
        <title>A Varibaculum cambriense genome reconstructed from a premature infant gut community with otherwise low bacterial novelty that shifts toward anaerobic metabolism during the third week of life.</title>
        <authorList>
            <person name="Brown C.T."/>
            <person name="Sharon I."/>
            <person name="Thomas B.C."/>
            <person name="Castelle C.J."/>
            <person name="Morowitz M.J."/>
            <person name="Banfield J.F."/>
        </authorList>
    </citation>
    <scope>NUCLEOTIDE SEQUENCE</scope>
</reference>
<sequence>MSRPPSWWVGVGALASWLSSFDGVGLGLGVA</sequence>
<accession>W1YB64</accession>
<keyword evidence="1" id="KW-0472">Membrane</keyword>
<comment type="caution">
    <text evidence="2">The sequence shown here is derived from an EMBL/GenBank/DDBJ whole genome shotgun (WGS) entry which is preliminary data.</text>
</comment>